<reference evidence="2 3" key="1">
    <citation type="journal article" date="2015" name="Genome Biol. Evol.">
        <title>Comparative Genomics of a Bacterivorous Green Alga Reveals Evolutionary Causalities and Consequences of Phago-Mixotrophic Mode of Nutrition.</title>
        <authorList>
            <person name="Burns J.A."/>
            <person name="Paasch A."/>
            <person name="Narechania A."/>
            <person name="Kim E."/>
        </authorList>
    </citation>
    <scope>NUCLEOTIDE SEQUENCE [LARGE SCALE GENOMIC DNA]</scope>
    <source>
        <strain evidence="2 3">PLY_AMNH</strain>
    </source>
</reference>
<evidence type="ECO:0000313" key="2">
    <source>
        <dbReference type="EMBL" id="KAK3256388.1"/>
    </source>
</evidence>
<dbReference type="Gene3D" id="3.40.30.10">
    <property type="entry name" value="Glutaredoxin"/>
    <property type="match status" value="1"/>
</dbReference>
<dbReference type="PANTHER" id="PTHR31902">
    <property type="entry name" value="ACTIN PATCHES DISTAL PROTEIN 1"/>
    <property type="match status" value="1"/>
</dbReference>
<dbReference type="InterPro" id="IPR036249">
    <property type="entry name" value="Thioredoxin-like_sf"/>
</dbReference>
<dbReference type="AlphaFoldDB" id="A0AAE0FB29"/>
<gene>
    <name evidence="2" type="ORF">CYMTET_34475</name>
</gene>
<dbReference type="Pfam" id="PF06999">
    <property type="entry name" value="Suc_Fer-like"/>
    <property type="match status" value="2"/>
</dbReference>
<dbReference type="SUPFAM" id="SSF52833">
    <property type="entry name" value="Thioredoxin-like"/>
    <property type="match status" value="1"/>
</dbReference>
<name>A0AAE0FB29_9CHLO</name>
<evidence type="ECO:0000313" key="3">
    <source>
        <dbReference type="Proteomes" id="UP001190700"/>
    </source>
</evidence>
<dbReference type="EMBL" id="LGRX02021706">
    <property type="protein sequence ID" value="KAK3256388.1"/>
    <property type="molecule type" value="Genomic_DNA"/>
</dbReference>
<protein>
    <submittedName>
        <fullName evidence="2">Uncharacterized protein</fullName>
    </submittedName>
</protein>
<keyword evidence="3" id="KW-1185">Reference proteome</keyword>
<accession>A0AAE0FB29</accession>
<comment type="caution">
    <text evidence="2">The sequence shown here is derived from an EMBL/GenBank/DDBJ whole genome shotgun (WGS) entry which is preliminary data.</text>
</comment>
<dbReference type="PANTHER" id="PTHR31902:SF14">
    <property type="entry name" value="ACTIN PATCHES DISTAL PROTEIN 1"/>
    <property type="match status" value="1"/>
</dbReference>
<feature type="region of interest" description="Disordered" evidence="1">
    <location>
        <begin position="313"/>
        <end position="357"/>
    </location>
</feature>
<dbReference type="CDD" id="cd03062">
    <property type="entry name" value="TRX_Fd_Sucrase"/>
    <property type="match status" value="1"/>
</dbReference>
<dbReference type="InterPro" id="IPR009737">
    <property type="entry name" value="Aim32/Apd1-like"/>
</dbReference>
<proteinExistence type="predicted"/>
<evidence type="ECO:0000256" key="1">
    <source>
        <dbReference type="SAM" id="MobiDB-lite"/>
    </source>
</evidence>
<organism evidence="2 3">
    <name type="scientific">Cymbomonas tetramitiformis</name>
    <dbReference type="NCBI Taxonomy" id="36881"/>
    <lineage>
        <taxon>Eukaryota</taxon>
        <taxon>Viridiplantae</taxon>
        <taxon>Chlorophyta</taxon>
        <taxon>Pyramimonadophyceae</taxon>
        <taxon>Pyramimonadales</taxon>
        <taxon>Pyramimonadaceae</taxon>
        <taxon>Cymbomonas</taxon>
    </lineage>
</organism>
<sequence length="721" mass="77217">MADIEDIGRKDRVGFGRKEMFSEDLAGTVDQYNFHIFVCSQDAPQDWPQKVEKVEGPSTYLKRAIELHKGCIAGDVKVQLCTPTCAGDQPGDVLVFPSMLRYRGGALSAAACEMIVKDSLVEKRAGVGVVDSAVEEEPPVVVEVLEGCHTFVCCHTARDARCGVCGPALIDAFKDAVEVNSFPACVSVRGCSHIGGHKYAGTLILFSETSKGAKVEGNWYGYVRPEDASTILEAHLAREEVVAKLWRGQLGMDKATHVYTAKCLLGTATEADCAACTNTVCKDPPVAEGPEADGYLKVKFKIKNDQVKVKLKEKGGANEKGPGDVLGAAEDTAAPAPPAPKKEKKKDKPAKDIEELGGKDRVGFGRKEMFSESLAGTVDQYSFHLFVCSQDLPEKWPQKIEALEGPSTFLKNAVQRHREHIAGDVKVQLCTASSAEDSPGDVLVFPSMLRYRGGDLSAATCEMIVKDALVEKRDRAGAVADTDGELPAMKVETLTGCHTFVCCHTARDARCGVCGPPLISAFKAAAKEEKLPACVSVRGCSHIGGHKLWGRLFVLEVPQELSSCQVVARLWRGQLGMDKATHVYTAKCLLEAADAETCAACDHLPVCKDANVGRSEVEIVGSAHDALESREESASSNIATVEPPIFSEPQPPFVQVTAENVPVSAATATTSPSPAAAGVPATPQACSETERTNRPLMFFLSVAVASFSVFCHAAYQLFHQS</sequence>
<dbReference type="Proteomes" id="UP001190700">
    <property type="component" value="Unassembled WGS sequence"/>
</dbReference>